<dbReference type="PATRIC" id="fig|37636.3.peg.1018"/>
<evidence type="ECO:0000256" key="1">
    <source>
        <dbReference type="ARBA" id="ARBA00010541"/>
    </source>
</evidence>
<evidence type="ECO:0000313" key="7">
    <source>
        <dbReference type="Proteomes" id="UP000053099"/>
    </source>
</evidence>
<dbReference type="AlphaFoldDB" id="A0A0N0IQ52"/>
<dbReference type="Gene3D" id="2.30.42.10">
    <property type="match status" value="1"/>
</dbReference>
<dbReference type="InterPro" id="IPR001478">
    <property type="entry name" value="PDZ"/>
</dbReference>
<feature type="domain" description="PDZ" evidence="5">
    <location>
        <begin position="242"/>
        <end position="333"/>
    </location>
</feature>
<dbReference type="PRINTS" id="PR00834">
    <property type="entry name" value="PROTEASES2C"/>
</dbReference>
<dbReference type="SMART" id="SM00228">
    <property type="entry name" value="PDZ"/>
    <property type="match status" value="1"/>
</dbReference>
<dbReference type="PANTHER" id="PTHR43343:SF3">
    <property type="entry name" value="PROTEASE DO-LIKE 8, CHLOROPLASTIC"/>
    <property type="match status" value="1"/>
</dbReference>
<dbReference type="InterPro" id="IPR036034">
    <property type="entry name" value="PDZ_sf"/>
</dbReference>
<dbReference type="GO" id="GO:0004252">
    <property type="term" value="F:serine-type endopeptidase activity"/>
    <property type="evidence" value="ECO:0007669"/>
    <property type="project" value="InterPro"/>
</dbReference>
<proteinExistence type="inferred from homology"/>
<reference evidence="6 7" key="1">
    <citation type="submission" date="2015-09" db="EMBL/GenBank/DDBJ databases">
        <title>Draft genome sequence of Thermus scotoductus strain K1 isolated from a geothermal spring in Nagorno-Karabakh, Armenia.</title>
        <authorList>
            <person name="Saghatelyan A."/>
            <person name="Poghosyan L."/>
            <person name="Panosyan H."/>
            <person name="Birkeland N.-K."/>
        </authorList>
    </citation>
    <scope>NUCLEOTIDE SEQUENCE [LARGE SCALE GENOMIC DNA]</scope>
    <source>
        <strain evidence="6 7">K1</strain>
    </source>
</reference>
<organism evidence="6 7">
    <name type="scientific">Thermus scotoductus</name>
    <dbReference type="NCBI Taxonomy" id="37636"/>
    <lineage>
        <taxon>Bacteria</taxon>
        <taxon>Thermotogati</taxon>
        <taxon>Deinococcota</taxon>
        <taxon>Deinococci</taxon>
        <taxon>Thermales</taxon>
        <taxon>Thermaceae</taxon>
        <taxon>Thermus</taxon>
    </lineage>
</organism>
<keyword evidence="2 6" id="KW-0645">Protease</keyword>
<dbReference type="GO" id="GO:0006508">
    <property type="term" value="P:proteolysis"/>
    <property type="evidence" value="ECO:0007669"/>
    <property type="project" value="UniProtKB-KW"/>
</dbReference>
<dbReference type="SUPFAM" id="SSF50156">
    <property type="entry name" value="PDZ domain-like"/>
    <property type="match status" value="1"/>
</dbReference>
<dbReference type="Pfam" id="PF13180">
    <property type="entry name" value="PDZ_2"/>
    <property type="match status" value="1"/>
</dbReference>
<evidence type="ECO:0000256" key="3">
    <source>
        <dbReference type="ARBA" id="ARBA00022801"/>
    </source>
</evidence>
<keyword evidence="3" id="KW-0378">Hydrolase</keyword>
<comment type="caution">
    <text evidence="6">The sequence shown here is derived from an EMBL/GenBank/DDBJ whole genome shotgun (WGS) entry which is preliminary data.</text>
</comment>
<accession>A0A0N0IQ52</accession>
<feature type="chain" id="PRO_5005851611" evidence="4">
    <location>
        <begin position="17"/>
        <end position="349"/>
    </location>
</feature>
<feature type="signal peptide" evidence="4">
    <location>
        <begin position="1"/>
        <end position="16"/>
    </location>
</feature>
<dbReference type="PROSITE" id="PS50106">
    <property type="entry name" value="PDZ"/>
    <property type="match status" value="1"/>
</dbReference>
<dbReference type="InterPro" id="IPR043504">
    <property type="entry name" value="Peptidase_S1_PA_chymotrypsin"/>
</dbReference>
<dbReference type="SUPFAM" id="SSF50494">
    <property type="entry name" value="Trypsin-like serine proteases"/>
    <property type="match status" value="1"/>
</dbReference>
<keyword evidence="4" id="KW-0732">Signal</keyword>
<dbReference type="Proteomes" id="UP000053099">
    <property type="component" value="Unassembled WGS sequence"/>
</dbReference>
<dbReference type="InterPro" id="IPR001940">
    <property type="entry name" value="Peptidase_S1C"/>
</dbReference>
<evidence type="ECO:0000256" key="2">
    <source>
        <dbReference type="ARBA" id="ARBA00022670"/>
    </source>
</evidence>
<dbReference type="Pfam" id="PF13365">
    <property type="entry name" value="Trypsin_2"/>
    <property type="match status" value="1"/>
</dbReference>
<dbReference type="InterPro" id="IPR051201">
    <property type="entry name" value="Chloro_Bact_Ser_Proteases"/>
</dbReference>
<dbReference type="InterPro" id="IPR009003">
    <property type="entry name" value="Peptidase_S1_PA"/>
</dbReference>
<protein>
    <submittedName>
        <fullName evidence="6">Serine protease</fullName>
    </submittedName>
</protein>
<evidence type="ECO:0000313" key="6">
    <source>
        <dbReference type="EMBL" id="KPD28275.1"/>
    </source>
</evidence>
<comment type="similarity">
    <text evidence="1">Belongs to the peptidase S1C family.</text>
</comment>
<dbReference type="Gene3D" id="2.40.10.10">
    <property type="entry name" value="Trypsin-like serine proteases"/>
    <property type="match status" value="2"/>
</dbReference>
<dbReference type="EMBL" id="LJJR01000028">
    <property type="protein sequence ID" value="KPD28275.1"/>
    <property type="molecule type" value="Genomic_DNA"/>
</dbReference>
<evidence type="ECO:0000259" key="5">
    <source>
        <dbReference type="PROSITE" id="PS50106"/>
    </source>
</evidence>
<gene>
    <name evidence="6" type="ORF">AN926_09120</name>
</gene>
<evidence type="ECO:0000256" key="4">
    <source>
        <dbReference type="SAM" id="SignalP"/>
    </source>
</evidence>
<name>A0A0N0IQ52_THESC</name>
<dbReference type="PANTHER" id="PTHR43343">
    <property type="entry name" value="PEPTIDASE S12"/>
    <property type="match status" value="1"/>
</dbReference>
<sequence length="349" mass="36434">MRLVLAALLLSLLALGQRLVSPEEVARSQVIQRALPAVVRVQGSPTAPGENQVVGTGFFVSPFRVVTNYHVVQDLADLTVRLADGRTFPAERFAVDPGIDIALLTVRGLQAPRVLAFSKTPSTSLPLGMGVVLVGFPFGQGPLASYGILSGIGPLEVPSPDPSVGAEVGEYLFTDAPLTVGNSGSPLLNLQGEVVGVVADVVGGPSGVGGIGVAIPADLVAQSVQDLERFGIPQRGWLGASLVSLDELPPVLLRAVGLTTTQGAMVDRVDPGSPAARAGLRGAQRDAQGRLLALGDVILAVNGKAVKDKAEVVRLIARYRPGDRVRLTLWREGRRLEVTLTMVARPASR</sequence>